<dbReference type="AlphaFoldDB" id="A0AAU8P504"/>
<evidence type="ECO:0000313" key="2">
    <source>
        <dbReference type="Proteomes" id="UP000002634"/>
    </source>
</evidence>
<dbReference type="KEGG" id="etr:ETAE_0056"/>
<evidence type="ECO:0000313" key="1">
    <source>
        <dbReference type="EMBL" id="ACY82903.1"/>
    </source>
</evidence>
<dbReference type="Proteomes" id="UP000002634">
    <property type="component" value="Chromosome"/>
</dbReference>
<protein>
    <submittedName>
        <fullName evidence="1">Uncharacterized protein</fullName>
    </submittedName>
</protein>
<name>A0AAU8P504_EDWPI</name>
<gene>
    <name evidence="1" type="ordered locus">ETAE_0056</name>
</gene>
<proteinExistence type="predicted"/>
<organism evidence="1 2">
    <name type="scientific">Edwardsiella piscicida</name>
    <dbReference type="NCBI Taxonomy" id="1263550"/>
    <lineage>
        <taxon>Bacteria</taxon>
        <taxon>Pseudomonadati</taxon>
        <taxon>Pseudomonadota</taxon>
        <taxon>Gammaproteobacteria</taxon>
        <taxon>Enterobacterales</taxon>
        <taxon>Hafniaceae</taxon>
        <taxon>Edwardsiella</taxon>
    </lineage>
</organism>
<keyword evidence="2" id="KW-1185">Reference proteome</keyword>
<sequence length="39" mass="4312">MKINPGRDSQPSASLCVKTYITIYIGKFTAFNMVTPNGF</sequence>
<accession>A0AAU8P504</accession>
<dbReference type="EMBL" id="CP001135">
    <property type="protein sequence ID" value="ACY82903.1"/>
    <property type="molecule type" value="Genomic_DNA"/>
</dbReference>
<reference evidence="1 2" key="1">
    <citation type="journal article" date="2009" name="PLoS ONE">
        <title>Genome sequence of the versatile fish pathogen Edwardsiella tarda provides insights into its adaptation to broad host ranges and intracellular niches.</title>
        <authorList>
            <person name="Wang Q."/>
            <person name="Yang M."/>
            <person name="Xiao J."/>
            <person name="Wu H."/>
            <person name="Wang X."/>
            <person name="Lv Y."/>
            <person name="Xu L."/>
            <person name="Zheng H."/>
            <person name="Wang S."/>
            <person name="Zhao G."/>
            <person name="Liu Q."/>
            <person name="Zhang Y."/>
        </authorList>
    </citation>
    <scope>NUCLEOTIDE SEQUENCE [LARGE SCALE GENOMIC DNA]</scope>
    <source>
        <strain evidence="2">EIB202 / CCTCC M208068</strain>
    </source>
</reference>